<comment type="caution">
    <text evidence="1">The sequence shown here is derived from an EMBL/GenBank/DDBJ whole genome shotgun (WGS) entry which is preliminary data.</text>
</comment>
<dbReference type="Gene3D" id="3.30.429.10">
    <property type="entry name" value="Macrophage Migration Inhibitory Factor"/>
    <property type="match status" value="1"/>
</dbReference>
<dbReference type="InterPro" id="IPR004220">
    <property type="entry name" value="5-COMe_2-OHmuconate_Isoase"/>
</dbReference>
<gene>
    <name evidence="1" type="ORF">EV679_3415</name>
</gene>
<dbReference type="AlphaFoldDB" id="A0A4Q7M868"/>
<dbReference type="EMBL" id="SGWZ01000008">
    <property type="protein sequence ID" value="RZS63771.1"/>
    <property type="molecule type" value="Genomic_DNA"/>
</dbReference>
<dbReference type="InterPro" id="IPR014347">
    <property type="entry name" value="Tautomerase/MIF_sf"/>
</dbReference>
<dbReference type="PANTHER" id="PTHR37950">
    <property type="entry name" value="4-HYDROXYPHENYLACETATE CATABOLISM PROTEIN"/>
    <property type="match status" value="1"/>
</dbReference>
<dbReference type="SUPFAM" id="SSF55331">
    <property type="entry name" value="Tautomerase/MIF"/>
    <property type="match status" value="1"/>
</dbReference>
<sequence length="120" mass="13001">MPHCIIEHAPALDGQHLVRQVFAGALDSALFEPDGSDIKVRAYACDAYCVGADIVGSANTTDATHFIHVTLRLLAGRTAVQKQELAQAVLARLQALPLQNCSVTIEVQDMERGSYLKWLA</sequence>
<evidence type="ECO:0000313" key="1">
    <source>
        <dbReference type="EMBL" id="RZS63771.1"/>
    </source>
</evidence>
<reference evidence="1 2" key="1">
    <citation type="submission" date="2019-02" db="EMBL/GenBank/DDBJ databases">
        <title>Genomic Encyclopedia of Type Strains, Phase IV (KMG-IV): sequencing the most valuable type-strain genomes for metagenomic binning, comparative biology and taxonomic classification.</title>
        <authorList>
            <person name="Goeker M."/>
        </authorList>
    </citation>
    <scope>NUCLEOTIDE SEQUENCE [LARGE SCALE GENOMIC DNA]</scope>
    <source>
        <strain evidence="1 2">DSM 16618</strain>
    </source>
</reference>
<organism evidence="1 2">
    <name type="scientific">Kerstersia gyiorum</name>
    <dbReference type="NCBI Taxonomy" id="206506"/>
    <lineage>
        <taxon>Bacteria</taxon>
        <taxon>Pseudomonadati</taxon>
        <taxon>Pseudomonadota</taxon>
        <taxon>Betaproteobacteria</taxon>
        <taxon>Burkholderiales</taxon>
        <taxon>Alcaligenaceae</taxon>
        <taxon>Kerstersia</taxon>
    </lineage>
</organism>
<dbReference type="PANTHER" id="PTHR37950:SF1">
    <property type="entry name" value="4-HYDROXYPHENYLACETATE CATABOLISM PROTEIN"/>
    <property type="match status" value="1"/>
</dbReference>
<dbReference type="RefSeq" id="WP_130487833.1">
    <property type="nucleotide sequence ID" value="NZ_CBCSEB010000020.1"/>
</dbReference>
<proteinExistence type="predicted"/>
<keyword evidence="1" id="KW-0413">Isomerase</keyword>
<dbReference type="GeneID" id="99727054"/>
<dbReference type="Pfam" id="PF02962">
    <property type="entry name" value="CHMI"/>
    <property type="match status" value="1"/>
</dbReference>
<dbReference type="CDD" id="cd00580">
    <property type="entry name" value="CHMI"/>
    <property type="match status" value="1"/>
</dbReference>
<accession>A0A4Q7M868</accession>
<evidence type="ECO:0000313" key="2">
    <source>
        <dbReference type="Proteomes" id="UP000292039"/>
    </source>
</evidence>
<dbReference type="OrthoDB" id="9805307at2"/>
<protein>
    <submittedName>
        <fullName evidence="1">5-carboxymethyl-2-hydroxymuconate isomerase</fullName>
    </submittedName>
</protein>
<name>A0A4Q7M868_9BURK</name>
<dbReference type="Proteomes" id="UP000292039">
    <property type="component" value="Unassembled WGS sequence"/>
</dbReference>
<dbReference type="GO" id="GO:0008704">
    <property type="term" value="F:5-carboxymethyl-2-hydroxymuconate delta-isomerase activity"/>
    <property type="evidence" value="ECO:0007669"/>
    <property type="project" value="InterPro"/>
</dbReference>